<reference evidence="1" key="1">
    <citation type="submission" date="2019-08" db="EMBL/GenBank/DDBJ databases">
        <authorList>
            <person name="Kucharzyk K."/>
            <person name="Murdoch R.W."/>
            <person name="Higgins S."/>
            <person name="Loffler F."/>
        </authorList>
    </citation>
    <scope>NUCLEOTIDE SEQUENCE</scope>
</reference>
<name>A0A645GJI1_9ZZZZ</name>
<dbReference type="AlphaFoldDB" id="A0A645GJI1"/>
<organism evidence="1">
    <name type="scientific">bioreactor metagenome</name>
    <dbReference type="NCBI Taxonomy" id="1076179"/>
    <lineage>
        <taxon>unclassified sequences</taxon>
        <taxon>metagenomes</taxon>
        <taxon>ecological metagenomes</taxon>
    </lineage>
</organism>
<sequence>MLNDELRITYAKNAIDHSKNYTIDKILDKWENLFNELINEEKK</sequence>
<comment type="caution">
    <text evidence="1">The sequence shown here is derived from an EMBL/GenBank/DDBJ whole genome shotgun (WGS) entry which is preliminary data.</text>
</comment>
<dbReference type="EMBL" id="VSSQ01072780">
    <property type="protein sequence ID" value="MPN24074.1"/>
    <property type="molecule type" value="Genomic_DNA"/>
</dbReference>
<proteinExistence type="predicted"/>
<dbReference type="SUPFAM" id="SSF53756">
    <property type="entry name" value="UDP-Glycosyltransferase/glycogen phosphorylase"/>
    <property type="match status" value="1"/>
</dbReference>
<protein>
    <submittedName>
        <fullName evidence="1">Uncharacterized protein</fullName>
    </submittedName>
</protein>
<evidence type="ECO:0000313" key="1">
    <source>
        <dbReference type="EMBL" id="MPN24074.1"/>
    </source>
</evidence>
<accession>A0A645GJI1</accession>
<gene>
    <name evidence="1" type="ORF">SDC9_171468</name>
</gene>